<reference evidence="3" key="1">
    <citation type="submission" date="2025-08" db="UniProtKB">
        <authorList>
            <consortium name="RefSeq"/>
        </authorList>
    </citation>
    <scope>IDENTIFICATION</scope>
    <source>
        <tissue evidence="3">Blood</tissue>
    </source>
</reference>
<accession>A0ABM4ESD5</accession>
<evidence type="ECO:0000313" key="3">
    <source>
        <dbReference type="RefSeq" id="XP_067155605.1"/>
    </source>
</evidence>
<proteinExistence type="predicted"/>
<evidence type="ECO:0000313" key="2">
    <source>
        <dbReference type="Proteomes" id="UP001652627"/>
    </source>
</evidence>
<dbReference type="PANTHER" id="PTHR22168">
    <property type="entry name" value="TMEM26 PROTEIN"/>
    <property type="match status" value="1"/>
</dbReference>
<evidence type="ECO:0000256" key="1">
    <source>
        <dbReference type="SAM" id="Phobius"/>
    </source>
</evidence>
<gene>
    <name evidence="3" type="primary">TMEM26</name>
</gene>
<sequence length="417" mass="46782">MPFLFCYNGPLCGDGRGEEVWVPAARTLRSASQGKLAALLPSAGPGREGACSGMELMVLCNALVTRLLFVLHSLIGVWRVTEVKKEPKYWLLALLNLLLCLETGLTLKFKQGRGYKWFSPAIFLYLICTVPSLWLLEIHHGTQYCSNEPGAVQVNVSNQDFNQSRDSSHGSEGTDHHIIQTAKVFVNQLSTICETVWTLALHQTFLLLLVIGRWLLPIGVEITRDQLSQLLLMFVGTAADILEFASETLDIEDVRKNYALINAILAVWTWSMLQFPLDLAVQHIGCKPAPSTRRIPSLLLCRYSAELWNIGVSLFIQDGPFFIVRSILMGHFRIFNQMLVFFTAKNILVVTLQLYRLAVITLDFRATLLQKSRKEVNCCPCEPYKACTHATANQDTEMKKCVAFPAKEESEAPSEDQ</sequence>
<protein>
    <submittedName>
        <fullName evidence="3">Transmembrane protein 26</fullName>
    </submittedName>
</protein>
<dbReference type="Pfam" id="PF09772">
    <property type="entry name" value="Tmem26"/>
    <property type="match status" value="1"/>
</dbReference>
<dbReference type="GeneID" id="106486983"/>
<dbReference type="InterPro" id="IPR019169">
    <property type="entry name" value="Transmembrane_26"/>
</dbReference>
<feature type="transmembrane region" description="Helical" evidence="1">
    <location>
        <begin position="56"/>
        <end position="77"/>
    </location>
</feature>
<organism evidence="2 3">
    <name type="scientific">Apteryx mantelli</name>
    <name type="common">North Island brown kiwi</name>
    <dbReference type="NCBI Taxonomy" id="2696672"/>
    <lineage>
        <taxon>Eukaryota</taxon>
        <taxon>Metazoa</taxon>
        <taxon>Chordata</taxon>
        <taxon>Craniata</taxon>
        <taxon>Vertebrata</taxon>
        <taxon>Euteleostomi</taxon>
        <taxon>Archelosauria</taxon>
        <taxon>Archosauria</taxon>
        <taxon>Dinosauria</taxon>
        <taxon>Saurischia</taxon>
        <taxon>Theropoda</taxon>
        <taxon>Coelurosauria</taxon>
        <taxon>Aves</taxon>
        <taxon>Palaeognathae</taxon>
        <taxon>Apterygiformes</taxon>
        <taxon>Apterygidae</taxon>
        <taxon>Apteryx</taxon>
    </lineage>
</organism>
<dbReference type="Proteomes" id="UP001652627">
    <property type="component" value="Chromosome 7"/>
</dbReference>
<feature type="transmembrane region" description="Helical" evidence="1">
    <location>
        <begin position="89"/>
        <end position="105"/>
    </location>
</feature>
<name>A0ABM4ESD5_9AVES</name>
<dbReference type="RefSeq" id="XP_067155605.1">
    <property type="nucleotide sequence ID" value="XM_067299504.1"/>
</dbReference>
<feature type="transmembrane region" description="Helical" evidence="1">
    <location>
        <begin position="334"/>
        <end position="355"/>
    </location>
</feature>
<keyword evidence="2" id="KW-1185">Reference proteome</keyword>
<keyword evidence="1" id="KW-0472">Membrane</keyword>
<keyword evidence="1" id="KW-1133">Transmembrane helix</keyword>
<dbReference type="PANTHER" id="PTHR22168:SF3">
    <property type="entry name" value="TRANSMEMBRANE PROTEIN 26"/>
    <property type="match status" value="1"/>
</dbReference>
<feature type="transmembrane region" description="Helical" evidence="1">
    <location>
        <begin position="117"/>
        <end position="136"/>
    </location>
</feature>
<keyword evidence="1 3" id="KW-0812">Transmembrane</keyword>